<dbReference type="Pfam" id="PF01713">
    <property type="entry name" value="Smr"/>
    <property type="match status" value="1"/>
</dbReference>
<dbReference type="InterPro" id="IPR053020">
    <property type="entry name" value="Smr_domain_protein"/>
</dbReference>
<comment type="caution">
    <text evidence="2">The sequence shown here is derived from an EMBL/GenBank/DDBJ whole genome shotgun (WGS) entry which is preliminary data.</text>
</comment>
<dbReference type="Pfam" id="PF08590">
    <property type="entry name" value="DUF1771"/>
    <property type="match status" value="1"/>
</dbReference>
<evidence type="ECO:0000313" key="3">
    <source>
        <dbReference type="Proteomes" id="UP000807306"/>
    </source>
</evidence>
<dbReference type="PROSITE" id="PS50828">
    <property type="entry name" value="SMR"/>
    <property type="match status" value="1"/>
</dbReference>
<keyword evidence="3" id="KW-1185">Reference proteome</keyword>
<organism evidence="2 3">
    <name type="scientific">Crepidotus variabilis</name>
    <dbReference type="NCBI Taxonomy" id="179855"/>
    <lineage>
        <taxon>Eukaryota</taxon>
        <taxon>Fungi</taxon>
        <taxon>Dikarya</taxon>
        <taxon>Basidiomycota</taxon>
        <taxon>Agaricomycotina</taxon>
        <taxon>Agaricomycetes</taxon>
        <taxon>Agaricomycetidae</taxon>
        <taxon>Agaricales</taxon>
        <taxon>Agaricineae</taxon>
        <taxon>Crepidotaceae</taxon>
        <taxon>Crepidotus</taxon>
    </lineage>
</organism>
<dbReference type="SUPFAM" id="SSF160443">
    <property type="entry name" value="SMR domain-like"/>
    <property type="match status" value="1"/>
</dbReference>
<dbReference type="EMBL" id="MU157834">
    <property type="protein sequence ID" value="KAF9531590.1"/>
    <property type="molecule type" value="Genomic_DNA"/>
</dbReference>
<dbReference type="SMART" id="SM00463">
    <property type="entry name" value="SMR"/>
    <property type="match status" value="1"/>
</dbReference>
<evidence type="ECO:0000259" key="1">
    <source>
        <dbReference type="PROSITE" id="PS50828"/>
    </source>
</evidence>
<feature type="domain" description="Smr" evidence="1">
    <location>
        <begin position="81"/>
        <end position="157"/>
    </location>
</feature>
<evidence type="ECO:0000313" key="2">
    <source>
        <dbReference type="EMBL" id="KAF9531590.1"/>
    </source>
</evidence>
<dbReference type="OrthoDB" id="3231855at2759"/>
<feature type="non-terminal residue" evidence="2">
    <location>
        <position position="1"/>
    </location>
</feature>
<dbReference type="InterPro" id="IPR002625">
    <property type="entry name" value="Smr_dom"/>
</dbReference>
<dbReference type="Gene3D" id="3.30.1370.110">
    <property type="match status" value="1"/>
</dbReference>
<gene>
    <name evidence="2" type="ORF">CPB83DRAFT_760935</name>
</gene>
<name>A0A9P6JTI3_9AGAR</name>
<reference evidence="2" key="1">
    <citation type="submission" date="2020-11" db="EMBL/GenBank/DDBJ databases">
        <authorList>
            <consortium name="DOE Joint Genome Institute"/>
            <person name="Ahrendt S."/>
            <person name="Riley R."/>
            <person name="Andreopoulos W."/>
            <person name="Labutti K."/>
            <person name="Pangilinan J."/>
            <person name="Ruiz-Duenas F.J."/>
            <person name="Barrasa J.M."/>
            <person name="Sanchez-Garcia M."/>
            <person name="Camarero S."/>
            <person name="Miyauchi S."/>
            <person name="Serrano A."/>
            <person name="Linde D."/>
            <person name="Babiker R."/>
            <person name="Drula E."/>
            <person name="Ayuso-Fernandez I."/>
            <person name="Pacheco R."/>
            <person name="Padilla G."/>
            <person name="Ferreira P."/>
            <person name="Barriuso J."/>
            <person name="Kellner H."/>
            <person name="Castanera R."/>
            <person name="Alfaro M."/>
            <person name="Ramirez L."/>
            <person name="Pisabarro A.G."/>
            <person name="Kuo A."/>
            <person name="Tritt A."/>
            <person name="Lipzen A."/>
            <person name="He G."/>
            <person name="Yan M."/>
            <person name="Ng V."/>
            <person name="Cullen D."/>
            <person name="Martin F."/>
            <person name="Rosso M.-N."/>
            <person name="Henrissat B."/>
            <person name="Hibbett D."/>
            <person name="Martinez A.T."/>
            <person name="Grigoriev I.V."/>
        </authorList>
    </citation>
    <scope>NUCLEOTIDE SEQUENCE</scope>
    <source>
        <strain evidence="2">CBS 506.95</strain>
    </source>
</reference>
<dbReference type="SMART" id="SM01162">
    <property type="entry name" value="DUF1771"/>
    <property type="match status" value="1"/>
</dbReference>
<dbReference type="AlphaFoldDB" id="A0A9P6JTI3"/>
<accession>A0A9P6JTI3</accession>
<proteinExistence type="predicted"/>
<dbReference type="PANTHER" id="PTHR47417">
    <property type="entry name" value="SMR DOMAIN-CONTAINING PROTEIN YPL199C"/>
    <property type="match status" value="1"/>
</dbReference>
<dbReference type="InterPro" id="IPR013899">
    <property type="entry name" value="DUF1771"/>
</dbReference>
<sequence>QDSNQLNQSNDYYVSTRAKANEHGDQMAKCFQESHEAYNRRDGALAKELSNKGKDHQRQMEELNKQASDWIFQGDSAPDEIDLHGLYVKEAIARADNAIVHAKAQGRTELKLIVGKGLHSQGGVAKIKPAIEELMQKHNLNPHLDPRNAGVLIVEINAGSGKGMGADEISRRLQRQDEGCIVM</sequence>
<dbReference type="PANTHER" id="PTHR47417:SF1">
    <property type="entry name" value="SMR DOMAIN-CONTAINING PROTEIN YPL199C"/>
    <property type="match status" value="1"/>
</dbReference>
<protein>
    <recommendedName>
        <fullName evidence="1">Smr domain-containing protein</fullName>
    </recommendedName>
</protein>
<dbReference type="InterPro" id="IPR036063">
    <property type="entry name" value="Smr_dom_sf"/>
</dbReference>
<dbReference type="Proteomes" id="UP000807306">
    <property type="component" value="Unassembled WGS sequence"/>
</dbReference>